<evidence type="ECO:0000259" key="1">
    <source>
        <dbReference type="Pfam" id="PF00561"/>
    </source>
</evidence>
<dbReference type="Gene3D" id="3.40.50.1820">
    <property type="entry name" value="alpha/beta hydrolase"/>
    <property type="match status" value="1"/>
</dbReference>
<organism evidence="2 3">
    <name type="scientific">Nocardioides baculatus</name>
    <dbReference type="NCBI Taxonomy" id="2801337"/>
    <lineage>
        <taxon>Bacteria</taxon>
        <taxon>Bacillati</taxon>
        <taxon>Actinomycetota</taxon>
        <taxon>Actinomycetes</taxon>
        <taxon>Propionibacteriales</taxon>
        <taxon>Nocardioidaceae</taxon>
        <taxon>Nocardioides</taxon>
    </lineage>
</organism>
<name>A0ABS1LAN2_9ACTN</name>
<dbReference type="Pfam" id="PF00561">
    <property type="entry name" value="Abhydrolase_1"/>
    <property type="match status" value="1"/>
</dbReference>
<dbReference type="InterPro" id="IPR029058">
    <property type="entry name" value="AB_hydrolase_fold"/>
</dbReference>
<accession>A0ABS1LAN2</accession>
<feature type="domain" description="AB hydrolase-1" evidence="1">
    <location>
        <begin position="42"/>
        <end position="147"/>
    </location>
</feature>
<evidence type="ECO:0000313" key="2">
    <source>
        <dbReference type="EMBL" id="MBL0748756.1"/>
    </source>
</evidence>
<keyword evidence="3" id="KW-1185">Reference proteome</keyword>
<dbReference type="InterPro" id="IPR000073">
    <property type="entry name" value="AB_hydrolase_1"/>
</dbReference>
<dbReference type="EMBL" id="JAERSG010000004">
    <property type="protein sequence ID" value="MBL0748756.1"/>
    <property type="molecule type" value="Genomic_DNA"/>
</dbReference>
<reference evidence="2 3" key="1">
    <citation type="submission" date="2021-01" db="EMBL/GenBank/DDBJ databases">
        <title>Genome seq and assembly of Nocardiodes sp. G10.</title>
        <authorList>
            <person name="Chhetri G."/>
        </authorList>
    </citation>
    <scope>NUCLEOTIDE SEQUENCE [LARGE SCALE GENOMIC DNA]</scope>
    <source>
        <strain evidence="2 3">G10</strain>
    </source>
</reference>
<evidence type="ECO:0000313" key="3">
    <source>
        <dbReference type="Proteomes" id="UP000636918"/>
    </source>
</evidence>
<dbReference type="SUPFAM" id="SSF53474">
    <property type="entry name" value="alpha/beta-Hydrolases"/>
    <property type="match status" value="1"/>
</dbReference>
<gene>
    <name evidence="2" type="ORF">JI751_14140</name>
</gene>
<protein>
    <submittedName>
        <fullName evidence="2">Alpha/beta hydrolase</fullName>
    </submittedName>
</protein>
<proteinExistence type="predicted"/>
<dbReference type="Proteomes" id="UP000636918">
    <property type="component" value="Unassembled WGS sequence"/>
</dbReference>
<keyword evidence="2" id="KW-0378">Hydrolase</keyword>
<comment type="caution">
    <text evidence="2">The sequence shown here is derived from an EMBL/GenBank/DDBJ whole genome shotgun (WGS) entry which is preliminary data.</text>
</comment>
<dbReference type="RefSeq" id="WP_201937915.1">
    <property type="nucleotide sequence ID" value="NZ_JAERSG010000004.1"/>
</dbReference>
<sequence>MTTERTTEATRTPGTVAVSGAVLSYTVIGDLADATPEAPPLLLGGSPMDSTGFGSLAAGLEGAGRVLVLTDPRNVGRSTRDDDTAAVTPEQHAEDLHAVIEALGVGPVDFFATSGAAVNALFLVAAHPDDVRLLVAHEPPMAPLLPDGDAIGRACDDLVAAYDADGIGAGMSRFIALVMHRGPWTGDEPLPDPAMFGLPTEDDGSRTDGLMANMRGEGCTRVPDLDAIRRSSTTIVIGVGEESGGPDDGEIAGRAGHAVARELGLKPVVFPGGHNGFLGGEYGQTGKPEEFAAKLRTVLEYK</sequence>
<dbReference type="GO" id="GO:0016787">
    <property type="term" value="F:hydrolase activity"/>
    <property type="evidence" value="ECO:0007669"/>
    <property type="project" value="UniProtKB-KW"/>
</dbReference>